<feature type="domain" description="Arf-GAP" evidence="6">
    <location>
        <begin position="1"/>
        <end position="83"/>
    </location>
</feature>
<dbReference type="eggNOG" id="KOG0704">
    <property type="taxonomic scope" value="Eukaryota"/>
</dbReference>
<dbReference type="InterPro" id="IPR037278">
    <property type="entry name" value="ARFGAP/RecO"/>
</dbReference>
<evidence type="ECO:0000259" key="6">
    <source>
        <dbReference type="PROSITE" id="PS50115"/>
    </source>
</evidence>
<sequence>MESIEDIANRPGNINCFDCNAQKPEWCSLTYGTFICLKCAGEHRALGTHISFVRSVKLDNWKHESLHRMSECGNIKAKDAFENAGIADLPIQEKYRTKEAIQYAKSIESDYPIPNIAPIADYDPNYKNQVKISKDKIASFGSVGNSSAPRKSDQDDLLTSIFCCGCLKRRKRVSSVNYD</sequence>
<dbReference type="VEuPathDB" id="TrichDB:TVAG_183110"/>
<dbReference type="VEuPathDB" id="TrichDB:TVAGG3_0529720"/>
<dbReference type="GO" id="GO:0008270">
    <property type="term" value="F:zinc ion binding"/>
    <property type="evidence" value="ECO:0007669"/>
    <property type="project" value="UniProtKB-KW"/>
</dbReference>
<keyword evidence="3 5" id="KW-0863">Zinc-finger</keyword>
<dbReference type="KEGG" id="tva:5468634"/>
<gene>
    <name evidence="7" type="ORF">TVAG_183110</name>
</gene>
<evidence type="ECO:0000313" key="7">
    <source>
        <dbReference type="EMBL" id="EAY23075.1"/>
    </source>
</evidence>
<dbReference type="STRING" id="5722.A2D949"/>
<accession>A2D949</accession>
<reference evidence="7" key="2">
    <citation type="journal article" date="2007" name="Science">
        <title>Draft genome sequence of the sexually transmitted pathogen Trichomonas vaginalis.</title>
        <authorList>
            <person name="Carlton J.M."/>
            <person name="Hirt R.P."/>
            <person name="Silva J.C."/>
            <person name="Delcher A.L."/>
            <person name="Schatz M."/>
            <person name="Zhao Q."/>
            <person name="Wortman J.R."/>
            <person name="Bidwell S.L."/>
            <person name="Alsmark U.C.M."/>
            <person name="Besteiro S."/>
            <person name="Sicheritz-Ponten T."/>
            <person name="Noel C.J."/>
            <person name="Dacks J.B."/>
            <person name="Foster P.G."/>
            <person name="Simillion C."/>
            <person name="Van de Peer Y."/>
            <person name="Miranda-Saavedra D."/>
            <person name="Barton G.J."/>
            <person name="Westrop G.D."/>
            <person name="Mueller S."/>
            <person name="Dessi D."/>
            <person name="Fiori P.L."/>
            <person name="Ren Q."/>
            <person name="Paulsen I."/>
            <person name="Zhang H."/>
            <person name="Bastida-Corcuera F.D."/>
            <person name="Simoes-Barbosa A."/>
            <person name="Brown M.T."/>
            <person name="Hayes R.D."/>
            <person name="Mukherjee M."/>
            <person name="Okumura C.Y."/>
            <person name="Schneider R."/>
            <person name="Smith A.J."/>
            <person name="Vanacova S."/>
            <person name="Villalvazo M."/>
            <person name="Haas B.J."/>
            <person name="Pertea M."/>
            <person name="Feldblyum T.V."/>
            <person name="Utterback T.R."/>
            <person name="Shu C.L."/>
            <person name="Osoegawa K."/>
            <person name="de Jong P.J."/>
            <person name="Hrdy I."/>
            <person name="Horvathova L."/>
            <person name="Zubacova Z."/>
            <person name="Dolezal P."/>
            <person name="Malik S.B."/>
            <person name="Logsdon J.M. Jr."/>
            <person name="Henze K."/>
            <person name="Gupta A."/>
            <person name="Wang C.C."/>
            <person name="Dunne R.L."/>
            <person name="Upcroft J.A."/>
            <person name="Upcroft P."/>
            <person name="White O."/>
            <person name="Salzberg S.L."/>
            <person name="Tang P."/>
            <person name="Chiu C.-H."/>
            <person name="Lee Y.-S."/>
            <person name="Embley T.M."/>
            <person name="Coombs G.H."/>
            <person name="Mottram J.C."/>
            <person name="Tachezy J."/>
            <person name="Fraser-Liggett C.M."/>
            <person name="Johnson P.J."/>
        </authorList>
    </citation>
    <scope>NUCLEOTIDE SEQUENCE [LARGE SCALE GENOMIC DNA]</scope>
    <source>
        <strain evidence="7">G3</strain>
    </source>
</reference>
<dbReference type="CDD" id="cd08830">
    <property type="entry name" value="ArfGap_ArfGap1"/>
    <property type="match status" value="1"/>
</dbReference>
<dbReference type="InterPro" id="IPR038508">
    <property type="entry name" value="ArfGAP_dom_sf"/>
</dbReference>
<dbReference type="SMR" id="A2D949"/>
<dbReference type="RefSeq" id="XP_001584061.1">
    <property type="nucleotide sequence ID" value="XM_001584011.1"/>
</dbReference>
<evidence type="ECO:0000256" key="1">
    <source>
        <dbReference type="ARBA" id="ARBA00022468"/>
    </source>
</evidence>
<dbReference type="Proteomes" id="UP000001542">
    <property type="component" value="Unassembled WGS sequence"/>
</dbReference>
<keyword evidence="4" id="KW-0862">Zinc</keyword>
<dbReference type="EMBL" id="DS113180">
    <property type="protein sequence ID" value="EAY23075.1"/>
    <property type="molecule type" value="Genomic_DNA"/>
</dbReference>
<dbReference type="PRINTS" id="PR00405">
    <property type="entry name" value="REVINTRACTNG"/>
</dbReference>
<evidence type="ECO:0000256" key="2">
    <source>
        <dbReference type="ARBA" id="ARBA00022723"/>
    </source>
</evidence>
<dbReference type="InterPro" id="IPR001164">
    <property type="entry name" value="ArfGAP_dom"/>
</dbReference>
<keyword evidence="1" id="KW-0343">GTPase activation</keyword>
<keyword evidence="2" id="KW-0479">Metal-binding</keyword>
<evidence type="ECO:0000256" key="5">
    <source>
        <dbReference type="PROSITE-ProRule" id="PRU00288"/>
    </source>
</evidence>
<dbReference type="SMART" id="SM00105">
    <property type="entry name" value="ArfGap"/>
    <property type="match status" value="1"/>
</dbReference>
<dbReference type="PANTHER" id="PTHR45686:SF4">
    <property type="entry name" value="ADP-RIBOSYLATION FACTOR GTPASE ACTIVATING PROTEIN 3, ISOFORM H"/>
    <property type="match status" value="1"/>
</dbReference>
<dbReference type="InParanoid" id="A2D949"/>
<name>A2D949_TRIV3</name>
<dbReference type="OMA" id="MSECGNI"/>
<evidence type="ECO:0000256" key="3">
    <source>
        <dbReference type="ARBA" id="ARBA00022771"/>
    </source>
</evidence>
<keyword evidence="8" id="KW-1185">Reference proteome</keyword>
<dbReference type="SUPFAM" id="SSF57863">
    <property type="entry name" value="ArfGap/RecO-like zinc finger"/>
    <property type="match status" value="1"/>
</dbReference>
<dbReference type="PANTHER" id="PTHR45686">
    <property type="entry name" value="ADP-RIBOSYLATION FACTOR GTPASE ACTIVATING PROTEIN 3, ISOFORM H-RELATED"/>
    <property type="match status" value="1"/>
</dbReference>
<dbReference type="PROSITE" id="PS50115">
    <property type="entry name" value="ARFGAP"/>
    <property type="match status" value="1"/>
</dbReference>
<protein>
    <submittedName>
        <fullName evidence="7">ARF GAP-like zinc finger-containing protein</fullName>
    </submittedName>
</protein>
<dbReference type="GO" id="GO:0005096">
    <property type="term" value="F:GTPase activator activity"/>
    <property type="evidence" value="ECO:0007669"/>
    <property type="project" value="UniProtKB-KW"/>
</dbReference>
<evidence type="ECO:0000313" key="8">
    <source>
        <dbReference type="Proteomes" id="UP000001542"/>
    </source>
</evidence>
<organism evidence="7 8">
    <name type="scientific">Trichomonas vaginalis (strain ATCC PRA-98 / G3)</name>
    <dbReference type="NCBI Taxonomy" id="412133"/>
    <lineage>
        <taxon>Eukaryota</taxon>
        <taxon>Metamonada</taxon>
        <taxon>Parabasalia</taxon>
        <taxon>Trichomonadida</taxon>
        <taxon>Trichomonadidae</taxon>
        <taxon>Trichomonas</taxon>
    </lineage>
</organism>
<reference evidence="7" key="1">
    <citation type="submission" date="2006-10" db="EMBL/GenBank/DDBJ databases">
        <authorList>
            <person name="Amadeo P."/>
            <person name="Zhao Q."/>
            <person name="Wortman J."/>
            <person name="Fraser-Liggett C."/>
            <person name="Carlton J."/>
        </authorList>
    </citation>
    <scope>NUCLEOTIDE SEQUENCE</scope>
    <source>
        <strain evidence="7">G3</strain>
    </source>
</reference>
<dbReference type="OrthoDB" id="983479at2759"/>
<proteinExistence type="predicted"/>
<dbReference type="Pfam" id="PF01412">
    <property type="entry name" value="ArfGap"/>
    <property type="match status" value="1"/>
</dbReference>
<dbReference type="Gene3D" id="1.10.220.150">
    <property type="entry name" value="Arf GTPase activating protein"/>
    <property type="match status" value="1"/>
</dbReference>
<dbReference type="AlphaFoldDB" id="A2D949"/>
<evidence type="ECO:0000256" key="4">
    <source>
        <dbReference type="ARBA" id="ARBA00022833"/>
    </source>
</evidence>